<gene>
    <name evidence="2" type="ORF">AXG93_3817s1090</name>
</gene>
<evidence type="ECO:0000313" key="2">
    <source>
        <dbReference type="EMBL" id="OAE26547.1"/>
    </source>
</evidence>
<protein>
    <submittedName>
        <fullName evidence="2">Uncharacterized protein</fullName>
    </submittedName>
</protein>
<dbReference type="Proteomes" id="UP000077202">
    <property type="component" value="Unassembled WGS sequence"/>
</dbReference>
<sequence>MANSRDRHRVTPMWTPEPGTRLAQPGGEGFLVFSFPERGRKLLVFTVRPGKKEERQKLPGGPSLVPSVPGERREGLITRETEPLNPGGKFVIEPPVRWGPCGVLHPAPAPGRRQLVPAVVDFYARDGGAVRWDDPWSAQDGSVPGLYASTSSARGCACVHGEPRLAFVCTFYAPEVSRSRSRERKKGDGAWVTLRLTVCPSVSLSDCLTGLRCRRQPRYNGVAARTTTRLTDKPDLSMGGGFGALLMRPDKYLPLGSLMSLISSLEL</sequence>
<feature type="compositionally biased region" description="Low complexity" evidence="1">
    <location>
        <begin position="58"/>
        <end position="69"/>
    </location>
</feature>
<accession>A0A176W0F7</accession>
<dbReference type="EMBL" id="LVLJ01002165">
    <property type="protein sequence ID" value="OAE26547.1"/>
    <property type="molecule type" value="Genomic_DNA"/>
</dbReference>
<feature type="compositionally biased region" description="Basic residues" evidence="1">
    <location>
        <begin position="1"/>
        <end position="10"/>
    </location>
</feature>
<organism evidence="2 3">
    <name type="scientific">Marchantia polymorpha subsp. ruderalis</name>
    <dbReference type="NCBI Taxonomy" id="1480154"/>
    <lineage>
        <taxon>Eukaryota</taxon>
        <taxon>Viridiplantae</taxon>
        <taxon>Streptophyta</taxon>
        <taxon>Embryophyta</taxon>
        <taxon>Marchantiophyta</taxon>
        <taxon>Marchantiopsida</taxon>
        <taxon>Marchantiidae</taxon>
        <taxon>Marchantiales</taxon>
        <taxon>Marchantiaceae</taxon>
        <taxon>Marchantia</taxon>
    </lineage>
</organism>
<keyword evidence="3" id="KW-1185">Reference proteome</keyword>
<feature type="region of interest" description="Disordered" evidence="1">
    <location>
        <begin position="1"/>
        <end position="20"/>
    </location>
</feature>
<dbReference type="AlphaFoldDB" id="A0A176W0F7"/>
<comment type="caution">
    <text evidence="2">The sequence shown here is derived from an EMBL/GenBank/DDBJ whole genome shotgun (WGS) entry which is preliminary data.</text>
</comment>
<name>A0A176W0F7_MARPO</name>
<proteinExistence type="predicted"/>
<feature type="region of interest" description="Disordered" evidence="1">
    <location>
        <begin position="51"/>
        <end position="70"/>
    </location>
</feature>
<evidence type="ECO:0000313" key="3">
    <source>
        <dbReference type="Proteomes" id="UP000077202"/>
    </source>
</evidence>
<evidence type="ECO:0000256" key="1">
    <source>
        <dbReference type="SAM" id="MobiDB-lite"/>
    </source>
</evidence>
<reference evidence="2" key="1">
    <citation type="submission" date="2016-03" db="EMBL/GenBank/DDBJ databases">
        <title>Mechanisms controlling the formation of the plant cell surface in tip-growing cells are functionally conserved among land plants.</title>
        <authorList>
            <person name="Honkanen S."/>
            <person name="Jones V.A."/>
            <person name="Morieri G."/>
            <person name="Champion C."/>
            <person name="Hetherington A.J."/>
            <person name="Kelly S."/>
            <person name="Saint-Marcoux D."/>
            <person name="Proust H."/>
            <person name="Prescott H."/>
            <person name="Dolan L."/>
        </authorList>
    </citation>
    <scope>NUCLEOTIDE SEQUENCE [LARGE SCALE GENOMIC DNA]</scope>
    <source>
        <tissue evidence="2">Whole gametophyte</tissue>
    </source>
</reference>